<dbReference type="EMBL" id="APVH01000011">
    <property type="protein sequence ID" value="EPX84949.1"/>
    <property type="molecule type" value="Genomic_DNA"/>
</dbReference>
<reference evidence="2" key="1">
    <citation type="journal article" date="2014" name="Stand. Genomic Sci.">
        <title>Genome sequence of the exopolysaccharide-producing Salipiger mucosus type strain (DSM 16094(T)), a moderately halophilic member of the Roseobacter clade.</title>
        <authorList>
            <person name="Riedel T."/>
            <person name="Spring S."/>
            <person name="Fiebig A."/>
            <person name="Petersen J."/>
            <person name="Kyrpides N.C."/>
            <person name="Goker M."/>
            <person name="Klenk H.P."/>
        </authorList>
    </citation>
    <scope>NUCLEOTIDE SEQUENCE [LARGE SCALE GENOMIC DNA]</scope>
    <source>
        <strain evidence="2">DSM 16094</strain>
    </source>
</reference>
<dbReference type="Proteomes" id="UP000015347">
    <property type="component" value="Unassembled WGS sequence"/>
</dbReference>
<dbReference type="AlphaFoldDB" id="S9SF90"/>
<comment type="caution">
    <text evidence="1">The sequence shown here is derived from an EMBL/GenBank/DDBJ whole genome shotgun (WGS) entry which is preliminary data.</text>
</comment>
<organism evidence="1 2">
    <name type="scientific">Salipiger mucosus DSM 16094</name>
    <dbReference type="NCBI Taxonomy" id="1123237"/>
    <lineage>
        <taxon>Bacteria</taxon>
        <taxon>Pseudomonadati</taxon>
        <taxon>Pseudomonadota</taxon>
        <taxon>Alphaproteobacteria</taxon>
        <taxon>Rhodobacterales</taxon>
        <taxon>Roseobacteraceae</taxon>
        <taxon>Salipiger</taxon>
    </lineage>
</organism>
<dbReference type="HOGENOM" id="CLU_2384439_0_0_5"/>
<evidence type="ECO:0000313" key="1">
    <source>
        <dbReference type="EMBL" id="EPX84949.1"/>
    </source>
</evidence>
<proteinExistence type="predicted"/>
<keyword evidence="2" id="KW-1185">Reference proteome</keyword>
<name>S9SF90_9RHOB</name>
<accession>S9SF90</accession>
<protein>
    <submittedName>
        <fullName evidence="1">Uncharacterized protein</fullName>
    </submittedName>
</protein>
<sequence>MRPEKCVAPGVGVLGAVAVEQVHEMRQIGAAVARGGVLRALHREEDRPRGGLQRREGTRVQLVGELVAQGVVLDGRHVGAPVVRVATLQRPARK</sequence>
<gene>
    <name evidence="1" type="ORF">Salmuc_00546</name>
</gene>
<evidence type="ECO:0000313" key="2">
    <source>
        <dbReference type="Proteomes" id="UP000015347"/>
    </source>
</evidence>